<proteinExistence type="predicted"/>
<dbReference type="AlphaFoldDB" id="A0A0C3PXA8"/>
<evidence type="ECO:0000313" key="2">
    <source>
        <dbReference type="EMBL" id="KIO13604.1"/>
    </source>
</evidence>
<dbReference type="InParanoid" id="A0A0C3PXA8"/>
<dbReference type="OrthoDB" id="3365439at2759"/>
<dbReference type="HOGENOM" id="CLU_120577_0_0_1"/>
<sequence length="185" mass="21085">MAEWKAKKPATFHYLPRNRGNLSVVFPFLDLTWKITAKKLKRSWVDSKKLKSQWKAQKKREGIWNKPSSQPDNCGGEMAEQACLNGASDPPVESDRKAAEDTLLVDKHSAETSTTNQVSLRELKRQAYSPSTLHTHKSDPVRKRRDTNASSPHSVKKDPSHHTKGQPNMKLRMNAMLEKIKRDLC</sequence>
<gene>
    <name evidence="2" type="ORF">M404DRAFT_19035</name>
</gene>
<reference evidence="3" key="2">
    <citation type="submission" date="2015-01" db="EMBL/GenBank/DDBJ databases">
        <title>Evolutionary Origins and Diversification of the Mycorrhizal Mutualists.</title>
        <authorList>
            <consortium name="DOE Joint Genome Institute"/>
            <consortium name="Mycorrhizal Genomics Consortium"/>
            <person name="Kohler A."/>
            <person name="Kuo A."/>
            <person name="Nagy L.G."/>
            <person name="Floudas D."/>
            <person name="Copeland A."/>
            <person name="Barry K.W."/>
            <person name="Cichocki N."/>
            <person name="Veneault-Fourrey C."/>
            <person name="LaButti K."/>
            <person name="Lindquist E.A."/>
            <person name="Lipzen A."/>
            <person name="Lundell T."/>
            <person name="Morin E."/>
            <person name="Murat C."/>
            <person name="Riley R."/>
            <person name="Ohm R."/>
            <person name="Sun H."/>
            <person name="Tunlid A."/>
            <person name="Henrissat B."/>
            <person name="Grigoriev I.V."/>
            <person name="Hibbett D.S."/>
            <person name="Martin F."/>
        </authorList>
    </citation>
    <scope>NUCLEOTIDE SEQUENCE [LARGE SCALE GENOMIC DNA]</scope>
    <source>
        <strain evidence="3">Marx 270</strain>
    </source>
</reference>
<protein>
    <submittedName>
        <fullName evidence="2">Uncharacterized protein</fullName>
    </submittedName>
</protein>
<organism evidence="2 3">
    <name type="scientific">Pisolithus tinctorius Marx 270</name>
    <dbReference type="NCBI Taxonomy" id="870435"/>
    <lineage>
        <taxon>Eukaryota</taxon>
        <taxon>Fungi</taxon>
        <taxon>Dikarya</taxon>
        <taxon>Basidiomycota</taxon>
        <taxon>Agaricomycotina</taxon>
        <taxon>Agaricomycetes</taxon>
        <taxon>Agaricomycetidae</taxon>
        <taxon>Boletales</taxon>
        <taxon>Sclerodermatineae</taxon>
        <taxon>Pisolithaceae</taxon>
        <taxon>Pisolithus</taxon>
    </lineage>
</organism>
<evidence type="ECO:0000256" key="1">
    <source>
        <dbReference type="SAM" id="MobiDB-lite"/>
    </source>
</evidence>
<name>A0A0C3PXA8_PISTI</name>
<feature type="compositionally biased region" description="Basic and acidic residues" evidence="1">
    <location>
        <begin position="93"/>
        <end position="110"/>
    </location>
</feature>
<reference evidence="2 3" key="1">
    <citation type="submission" date="2014-04" db="EMBL/GenBank/DDBJ databases">
        <authorList>
            <consortium name="DOE Joint Genome Institute"/>
            <person name="Kuo A."/>
            <person name="Kohler A."/>
            <person name="Costa M.D."/>
            <person name="Nagy L.G."/>
            <person name="Floudas D."/>
            <person name="Copeland A."/>
            <person name="Barry K.W."/>
            <person name="Cichocki N."/>
            <person name="Veneault-Fourrey C."/>
            <person name="LaButti K."/>
            <person name="Lindquist E.A."/>
            <person name="Lipzen A."/>
            <person name="Lundell T."/>
            <person name="Morin E."/>
            <person name="Murat C."/>
            <person name="Sun H."/>
            <person name="Tunlid A."/>
            <person name="Henrissat B."/>
            <person name="Grigoriev I.V."/>
            <person name="Hibbett D.S."/>
            <person name="Martin F."/>
            <person name="Nordberg H.P."/>
            <person name="Cantor M.N."/>
            <person name="Hua S.X."/>
        </authorList>
    </citation>
    <scope>NUCLEOTIDE SEQUENCE [LARGE SCALE GENOMIC DNA]</scope>
    <source>
        <strain evidence="2 3">Marx 270</strain>
    </source>
</reference>
<evidence type="ECO:0000313" key="3">
    <source>
        <dbReference type="Proteomes" id="UP000054217"/>
    </source>
</evidence>
<dbReference type="Proteomes" id="UP000054217">
    <property type="component" value="Unassembled WGS sequence"/>
</dbReference>
<keyword evidence="3" id="KW-1185">Reference proteome</keyword>
<feature type="region of interest" description="Disordered" evidence="1">
    <location>
        <begin position="57"/>
        <end position="171"/>
    </location>
</feature>
<accession>A0A0C3PXA8</accession>
<dbReference type="EMBL" id="KN831946">
    <property type="protein sequence ID" value="KIO13604.1"/>
    <property type="molecule type" value="Genomic_DNA"/>
</dbReference>